<dbReference type="EMBL" id="LJKE01000026">
    <property type="protein sequence ID" value="KZD70372.1"/>
    <property type="molecule type" value="Genomic_DNA"/>
</dbReference>
<dbReference type="Proteomes" id="UP000076482">
    <property type="component" value="Unassembled WGS sequence"/>
</dbReference>
<gene>
    <name evidence="1" type="ORF">B4088_1110</name>
</gene>
<evidence type="ECO:0000313" key="2">
    <source>
        <dbReference type="Proteomes" id="UP000076482"/>
    </source>
</evidence>
<comment type="caution">
    <text evidence="1">The sequence shown here is derived from an EMBL/GenBank/DDBJ whole genome shotgun (WGS) entry which is preliminary data.</text>
</comment>
<dbReference type="PATRIC" id="fig|1396.535.peg.2656"/>
<dbReference type="AlphaFoldDB" id="A0A164Q8N6"/>
<accession>A0A164Q8N6</accession>
<name>A0A164Q8N6_BACCE</name>
<organism evidence="1 2">
    <name type="scientific">Bacillus cereus</name>
    <dbReference type="NCBI Taxonomy" id="1396"/>
    <lineage>
        <taxon>Bacteria</taxon>
        <taxon>Bacillati</taxon>
        <taxon>Bacillota</taxon>
        <taxon>Bacilli</taxon>
        <taxon>Bacillales</taxon>
        <taxon>Bacillaceae</taxon>
        <taxon>Bacillus</taxon>
        <taxon>Bacillus cereus group</taxon>
    </lineage>
</organism>
<proteinExistence type="predicted"/>
<evidence type="ECO:0000313" key="1">
    <source>
        <dbReference type="EMBL" id="KZD70372.1"/>
    </source>
</evidence>
<reference evidence="1 2" key="1">
    <citation type="submission" date="2015-09" db="EMBL/GenBank/DDBJ databases">
        <title>Bacillus cereus food isolates.</title>
        <authorList>
            <person name="Boekhorst J."/>
        </authorList>
    </citation>
    <scope>NUCLEOTIDE SEQUENCE [LARGE SCALE GENOMIC DNA]</scope>
    <source>
        <strain evidence="1 2">B4088</strain>
    </source>
</reference>
<sequence length="43" mass="5383">MFFSDNLEIYKNGYFQHFSKDNQQYETFTKVYFLTENFNKIEI</sequence>
<protein>
    <submittedName>
        <fullName evidence="1">Uncharacterized protein</fullName>
    </submittedName>
</protein>